<dbReference type="AlphaFoldDB" id="A0A6M3M8U3"/>
<protein>
    <submittedName>
        <fullName evidence="4">Putative tail protein</fullName>
    </submittedName>
</protein>
<feature type="coiled-coil region" evidence="1">
    <location>
        <begin position="967"/>
        <end position="1012"/>
    </location>
</feature>
<feature type="compositionally biased region" description="Low complexity" evidence="2">
    <location>
        <begin position="1073"/>
        <end position="1082"/>
    </location>
</feature>
<proteinExistence type="predicted"/>
<gene>
    <name evidence="4" type="ORF">MM171A00115_0045</name>
</gene>
<keyword evidence="1" id="KW-0175">Coiled coil</keyword>
<feature type="domain" description="Tape measure protein N-terminal" evidence="3">
    <location>
        <begin position="231"/>
        <end position="413"/>
    </location>
</feature>
<feature type="region of interest" description="Disordered" evidence="2">
    <location>
        <begin position="1054"/>
        <end position="1082"/>
    </location>
</feature>
<feature type="region of interest" description="Disordered" evidence="2">
    <location>
        <begin position="760"/>
        <end position="828"/>
    </location>
</feature>
<dbReference type="Pfam" id="PF20155">
    <property type="entry name" value="TMP_3"/>
    <property type="match status" value="1"/>
</dbReference>
<evidence type="ECO:0000256" key="1">
    <source>
        <dbReference type="SAM" id="Coils"/>
    </source>
</evidence>
<dbReference type="PANTHER" id="PTHR38812:SF2">
    <property type="entry name" value="MU-LIKE PROPHAGE FLUMU PROTEIN GP42"/>
    <property type="match status" value="1"/>
</dbReference>
<dbReference type="NCBIfam" id="TIGR02675">
    <property type="entry name" value="tape_meas_nterm"/>
    <property type="match status" value="1"/>
</dbReference>
<dbReference type="EMBL" id="MT143707">
    <property type="protein sequence ID" value="QJB01292.1"/>
    <property type="molecule type" value="Genomic_DNA"/>
</dbReference>
<evidence type="ECO:0000313" key="4">
    <source>
        <dbReference type="EMBL" id="QJB01292.1"/>
    </source>
</evidence>
<evidence type="ECO:0000259" key="3">
    <source>
        <dbReference type="Pfam" id="PF20155"/>
    </source>
</evidence>
<accession>A0A6M3M8U3</accession>
<dbReference type="InterPro" id="IPR013491">
    <property type="entry name" value="Tape_meas_N"/>
</dbReference>
<sequence length="1122" mass="120722">MPGENRVSIKDRLIQFVLRGKDELSPEAKKSAEALAAVSAEAEELGKALDSAKDARGLARGLETTQRAAERAERGLVQADLQVKELRDALSKAPGSAGLEQSLKDAEREARRMERGLDKLRESLADQEKAARAAGIDTNKLADEEKRLAKEVDKAKAALDANSQQLKELQREQAKAARTAAEHTSQIEDVRVRAGDAALNFGKWLISIYLVDKALQGLGAGISYLKDGITSMLKTGDQFELLDKRLASLMGSVAAGEQATQWIKQFAKDTPLEVADVAEAFALLKTYGLDPMDGSLQAIVDKNEQLGGGMERLSGIASALGQAFAKQKLQTEEILQLVERGVPVWSMLEKITGKNAAQLSKLATEGRLGRDVIKALVDEIGKSADGAAAEGMNTLTGKVSNLKDVWADFQDRVANSGALDFAKRKLGEVAAKIDEMDKDGRLDKLAKSLSDTFVNGAESIERYIEKLGDVDFNGLAERASQMAKQVGPAIDQALTAGQYTTATLTTVWNTFSILVTSSAAVLAKGVQLTLGSVLLAGGQIAGFFGGSEIKAKADGLYTFLGDLSNGYVEQAKTDLDQIGKAWDFLDEKKGSSTKKQTDAEAEVTAAVKTELEQQRMLNQAHADNLVANQQRVVDAAATGQAAITDMANAINLIDSAKSVQQLEGLRAAILAAYQDGQLSQEQFTQATGLLNTKLAEVGGAASGAADGVSDLSEKLGDLAAVQSAISNAKTDVDINNIRTALRKLYEGGTITAAQYNDELKKTSDRQKELKTAVEQGKKAQDDKNDSDREAITTSEQLRRESGKRMEAERKAGDQAMQDRRRGSEETKRDVSAFEDYFGGVVSRARQPLAAMSAAALEFYDRLRGISSVDVSIDTGSLDATRDSLERVTRALSDVQAEAAKPMISQLGRWQLETQQASLKTQQAFLGQKAALQDLTETYARGDISAKQFVSSASSMRRALSLLDDSDLSGLESAISAAQQRMEQMNQSTRGTLEGLMDELDGLQGRTEEIERRKFAARQRELQLQLAEAQSGGDSQAVANAQRALGMLRQIEAETAQQRQRTEQEKRIEANKQATTPAPAAAATPSKIIRLEVKGKSVDVAVNSEADETNLLSILEDAALRAL</sequence>
<organism evidence="4">
    <name type="scientific">viral metagenome</name>
    <dbReference type="NCBI Taxonomy" id="1070528"/>
    <lineage>
        <taxon>unclassified sequences</taxon>
        <taxon>metagenomes</taxon>
        <taxon>organismal metagenomes</taxon>
    </lineage>
</organism>
<evidence type="ECO:0000256" key="2">
    <source>
        <dbReference type="SAM" id="MobiDB-lite"/>
    </source>
</evidence>
<reference evidence="4" key="1">
    <citation type="submission" date="2020-03" db="EMBL/GenBank/DDBJ databases">
        <title>The deep terrestrial virosphere.</title>
        <authorList>
            <person name="Holmfeldt K."/>
            <person name="Nilsson E."/>
            <person name="Simone D."/>
            <person name="Lopez-Fernandez M."/>
            <person name="Wu X."/>
            <person name="de Brujin I."/>
            <person name="Lundin D."/>
            <person name="Andersson A."/>
            <person name="Bertilsson S."/>
            <person name="Dopson M."/>
        </authorList>
    </citation>
    <scope>NUCLEOTIDE SEQUENCE</scope>
    <source>
        <strain evidence="4">MM171A00115</strain>
    </source>
</reference>
<dbReference type="InterPro" id="IPR053058">
    <property type="entry name" value="Mulikevirus_tape_measure"/>
</dbReference>
<feature type="coiled-coil region" evidence="1">
    <location>
        <begin position="35"/>
        <end position="186"/>
    </location>
</feature>
<name>A0A6M3M8U3_9ZZZZ</name>
<feature type="compositionally biased region" description="Basic and acidic residues" evidence="2">
    <location>
        <begin position="1059"/>
        <end position="1069"/>
    </location>
</feature>
<dbReference type="PANTHER" id="PTHR38812">
    <property type="entry name" value="MU-LIKE PROPHAGE FLUMU PROTEIN GP42"/>
    <property type="match status" value="1"/>
</dbReference>